<reference evidence="1" key="1">
    <citation type="journal article" date="2022" name="Microorganisms">
        <title>Two New Species of Filamentous Sulfur Bacteria of the Genus Thiothrix, Thiothrix winogradskyi sp. nov. and 'Candidatus Thiothrix sulfatifontis' sp. nov.</title>
        <authorList>
            <person name="Ravin N.V."/>
            <person name="Rossetti S."/>
            <person name="Beletsky A.V."/>
            <person name="Kadnikov V.V."/>
            <person name="Rudenko T.S."/>
            <person name="Smolyakov D.D."/>
            <person name="Moskvitina M.I."/>
            <person name="Gureeva M.V."/>
            <person name="Mardanov A.V."/>
            <person name="Grabovich M.Y."/>
        </authorList>
    </citation>
    <scope>NUCLEOTIDE SEQUENCE</scope>
    <source>
        <strain evidence="1">CT3</strain>
    </source>
</reference>
<proteinExistence type="predicted"/>
<protein>
    <submittedName>
        <fullName evidence="1">Uncharacterized protein</fullName>
    </submittedName>
</protein>
<dbReference type="EMBL" id="CP091244">
    <property type="protein sequence ID" value="UJS24066.1"/>
    <property type="molecule type" value="Genomic_DNA"/>
</dbReference>
<organism evidence="1 2">
    <name type="scientific">Thiothrix winogradskyi</name>
    <dbReference type="NCBI Taxonomy" id="96472"/>
    <lineage>
        <taxon>Bacteria</taxon>
        <taxon>Pseudomonadati</taxon>
        <taxon>Pseudomonadota</taxon>
        <taxon>Gammaproteobacteria</taxon>
        <taxon>Thiotrichales</taxon>
        <taxon>Thiotrichaceae</taxon>
        <taxon>Thiothrix</taxon>
    </lineage>
</organism>
<name>A0ABY3SX34_9GAMM</name>
<evidence type="ECO:0000313" key="1">
    <source>
        <dbReference type="EMBL" id="UJS24066.1"/>
    </source>
</evidence>
<accession>A0ABY3SX34</accession>
<dbReference type="RefSeq" id="WP_236498336.1">
    <property type="nucleotide sequence ID" value="NZ_CP091244.1"/>
</dbReference>
<keyword evidence="2" id="KW-1185">Reference proteome</keyword>
<evidence type="ECO:0000313" key="2">
    <source>
        <dbReference type="Proteomes" id="UP001054801"/>
    </source>
</evidence>
<gene>
    <name evidence="1" type="ORF">L2Y54_19380</name>
</gene>
<dbReference type="Proteomes" id="UP001054801">
    <property type="component" value="Chromosome"/>
</dbReference>
<sequence length="238" mass="26999">MNVNVSEVLRKTLSDDIEKLMSDTQSGASAILARRRLQALADNSPLLLAWLAEPWWGQDIETTLIHCARVHLYARILDDALDENLPIHRLLLLRAQPLFWSSIGNLAIMHPQQWQQSAQLIEETIQSVERDDEQAQPILWGMKNHHLLLIPLLLSDNNESFESSRAALSDLILLMQTGDEWKQGALKTKEIQYQVLAEIERILLNGTPQMLLQGGWHSAAQRVLWECEQLLAVLSPPA</sequence>